<evidence type="ECO:0000256" key="3">
    <source>
        <dbReference type="SAM" id="SignalP"/>
    </source>
</evidence>
<comment type="caution">
    <text evidence="4">The sequence shown here is derived from an EMBL/GenBank/DDBJ whole genome shotgun (WGS) entry which is preliminary data.</text>
</comment>
<evidence type="ECO:0000256" key="2">
    <source>
        <dbReference type="SAM" id="Phobius"/>
    </source>
</evidence>
<accession>A0A9N8WD34</accession>
<feature type="transmembrane region" description="Helical" evidence="2">
    <location>
        <begin position="59"/>
        <end position="80"/>
    </location>
</feature>
<name>A0A9N8WD34_9GLOM</name>
<dbReference type="Proteomes" id="UP000789706">
    <property type="component" value="Unassembled WGS sequence"/>
</dbReference>
<protein>
    <submittedName>
        <fullName evidence="4">2635_t:CDS:1</fullName>
    </submittedName>
</protein>
<keyword evidence="2" id="KW-0472">Membrane</keyword>
<dbReference type="EMBL" id="CAJVPK010000243">
    <property type="protein sequence ID" value="CAG8481709.1"/>
    <property type="molecule type" value="Genomic_DNA"/>
</dbReference>
<keyword evidence="1" id="KW-0175">Coiled coil</keyword>
<dbReference type="AlphaFoldDB" id="A0A9N8WD34"/>
<proteinExistence type="predicted"/>
<sequence length="167" mass="19815">MRSIFCIITSYLLPTVFTETCSHICHFFAWIYFCKAVYPICYLAPAFSEHIPPPKRPTTRIGTFVMYFIVIIALTLGQVMNIKQSIEVNRTKSKTIKLLEEKVTDMQIYQKRRITKVSKYYEQELEKAKIFHEVMVEIMAEDIANLRLELKEIRKERDRLIKKIKDI</sequence>
<keyword evidence="5" id="KW-1185">Reference proteome</keyword>
<feature type="transmembrane region" description="Helical" evidence="2">
    <location>
        <begin position="28"/>
        <end position="47"/>
    </location>
</feature>
<keyword evidence="2" id="KW-1133">Transmembrane helix</keyword>
<keyword evidence="2" id="KW-0812">Transmembrane</keyword>
<feature type="coiled-coil region" evidence="1">
    <location>
        <begin position="136"/>
        <end position="163"/>
    </location>
</feature>
<feature type="signal peptide" evidence="3">
    <location>
        <begin position="1"/>
        <end position="18"/>
    </location>
</feature>
<reference evidence="4" key="1">
    <citation type="submission" date="2021-06" db="EMBL/GenBank/DDBJ databases">
        <authorList>
            <person name="Kallberg Y."/>
            <person name="Tangrot J."/>
            <person name="Rosling A."/>
        </authorList>
    </citation>
    <scope>NUCLEOTIDE SEQUENCE</scope>
    <source>
        <strain evidence="4">AZ414A</strain>
    </source>
</reference>
<dbReference type="OrthoDB" id="2349725at2759"/>
<organism evidence="4 5">
    <name type="scientific">Diversispora eburnea</name>
    <dbReference type="NCBI Taxonomy" id="1213867"/>
    <lineage>
        <taxon>Eukaryota</taxon>
        <taxon>Fungi</taxon>
        <taxon>Fungi incertae sedis</taxon>
        <taxon>Mucoromycota</taxon>
        <taxon>Glomeromycotina</taxon>
        <taxon>Glomeromycetes</taxon>
        <taxon>Diversisporales</taxon>
        <taxon>Diversisporaceae</taxon>
        <taxon>Diversispora</taxon>
    </lineage>
</organism>
<evidence type="ECO:0000313" key="5">
    <source>
        <dbReference type="Proteomes" id="UP000789706"/>
    </source>
</evidence>
<evidence type="ECO:0000313" key="4">
    <source>
        <dbReference type="EMBL" id="CAG8481709.1"/>
    </source>
</evidence>
<keyword evidence="3" id="KW-0732">Signal</keyword>
<feature type="chain" id="PRO_5040292965" evidence="3">
    <location>
        <begin position="19"/>
        <end position="167"/>
    </location>
</feature>
<evidence type="ECO:0000256" key="1">
    <source>
        <dbReference type="SAM" id="Coils"/>
    </source>
</evidence>
<gene>
    <name evidence="4" type="ORF">DEBURN_LOCUS3699</name>
</gene>